<dbReference type="EnsemblMetazoa" id="AFAF012043-RA">
    <property type="protein sequence ID" value="AFAF012043-PA"/>
    <property type="gene ID" value="AFAF012043"/>
</dbReference>
<evidence type="ECO:0008006" key="4">
    <source>
        <dbReference type="Google" id="ProtNLM"/>
    </source>
</evidence>
<accession>A0A182QKG2</accession>
<dbReference type="Proteomes" id="UP000075886">
    <property type="component" value="Unassembled WGS sequence"/>
</dbReference>
<dbReference type="EMBL" id="AXCN02000739">
    <property type="status" value="NOT_ANNOTATED_CDS"/>
    <property type="molecule type" value="Genomic_DNA"/>
</dbReference>
<dbReference type="STRING" id="69004.A0A182QKG2"/>
<dbReference type="PANTHER" id="PTHR21112:SF0">
    <property type="entry name" value="CHEMOSENSORY PROTEIN A 29A-RELATED"/>
    <property type="match status" value="1"/>
</dbReference>
<proteinExistence type="predicted"/>
<sequence>MLQFSTLFLVGICCWLQFAYGLKIYFESFEQTHGEDWMWCDLRVRKFNRTSTVINGTIHVLRSNNNDLKFHVDLFYSRLGNQQYNYYPAKLPTAGVCDFITNLRQNYPSLAKLITNLPEKNECPISVRKIFEQTQGQNLLWCDLRVRKINRTTAVLNGTVHFLIPATNEYQLSIDLFHSPLGNQQFNHYPMKLPTSGACDFIDSIHENFPHYVYMFVNLPAKNECPASVREVYIRDECFPSDLLPPVMPPGLWKAWMRGWLNGTEVLSCYVVWKLLNW</sequence>
<keyword evidence="3" id="KW-1185">Reference proteome</keyword>
<feature type="chain" id="PRO_5008133004" description="MD-2-related lipid-recognition domain-containing protein" evidence="1">
    <location>
        <begin position="22"/>
        <end position="278"/>
    </location>
</feature>
<evidence type="ECO:0000313" key="2">
    <source>
        <dbReference type="EnsemblMetazoa" id="AFAF012043-PA"/>
    </source>
</evidence>
<evidence type="ECO:0000256" key="1">
    <source>
        <dbReference type="SAM" id="SignalP"/>
    </source>
</evidence>
<reference evidence="2" key="2">
    <citation type="submission" date="2020-05" db="UniProtKB">
        <authorList>
            <consortium name="EnsemblMetazoa"/>
        </authorList>
    </citation>
    <scope>IDENTIFICATION</scope>
    <source>
        <strain evidence="2">FAR1</strain>
    </source>
</reference>
<organism evidence="2 3">
    <name type="scientific">Anopheles farauti</name>
    <dbReference type="NCBI Taxonomy" id="69004"/>
    <lineage>
        <taxon>Eukaryota</taxon>
        <taxon>Metazoa</taxon>
        <taxon>Ecdysozoa</taxon>
        <taxon>Arthropoda</taxon>
        <taxon>Hexapoda</taxon>
        <taxon>Insecta</taxon>
        <taxon>Pterygota</taxon>
        <taxon>Neoptera</taxon>
        <taxon>Endopterygota</taxon>
        <taxon>Diptera</taxon>
        <taxon>Nematocera</taxon>
        <taxon>Culicoidea</taxon>
        <taxon>Culicidae</taxon>
        <taxon>Anophelinae</taxon>
        <taxon>Anopheles</taxon>
    </lineage>
</organism>
<dbReference type="VEuPathDB" id="VectorBase:AFAF012043"/>
<dbReference type="PANTHER" id="PTHR21112">
    <property type="entry name" value="CHEMOSENSORY PROTEIN A 29A-RELATED"/>
    <property type="match status" value="1"/>
</dbReference>
<protein>
    <recommendedName>
        <fullName evidence="4">MD-2-related lipid-recognition domain-containing protein</fullName>
    </recommendedName>
</protein>
<evidence type="ECO:0000313" key="3">
    <source>
        <dbReference type="Proteomes" id="UP000075886"/>
    </source>
</evidence>
<dbReference type="AlphaFoldDB" id="A0A182QKG2"/>
<name>A0A182QKG2_9DIPT</name>
<feature type="signal peptide" evidence="1">
    <location>
        <begin position="1"/>
        <end position="21"/>
    </location>
</feature>
<reference evidence="3" key="1">
    <citation type="submission" date="2014-01" db="EMBL/GenBank/DDBJ databases">
        <title>The Genome Sequence of Anopheles farauti FAR1 (V2).</title>
        <authorList>
            <consortium name="The Broad Institute Genomics Platform"/>
            <person name="Neafsey D.E."/>
            <person name="Besansky N."/>
            <person name="Howell P."/>
            <person name="Walton C."/>
            <person name="Young S.K."/>
            <person name="Zeng Q."/>
            <person name="Gargeya S."/>
            <person name="Fitzgerald M."/>
            <person name="Haas B."/>
            <person name="Abouelleil A."/>
            <person name="Allen A.W."/>
            <person name="Alvarado L."/>
            <person name="Arachchi H.M."/>
            <person name="Berlin A.M."/>
            <person name="Chapman S.B."/>
            <person name="Gainer-Dewar J."/>
            <person name="Goldberg J."/>
            <person name="Griggs A."/>
            <person name="Gujja S."/>
            <person name="Hansen M."/>
            <person name="Howarth C."/>
            <person name="Imamovic A."/>
            <person name="Ireland A."/>
            <person name="Larimer J."/>
            <person name="McCowan C."/>
            <person name="Murphy C."/>
            <person name="Pearson M."/>
            <person name="Poon T.W."/>
            <person name="Priest M."/>
            <person name="Roberts A."/>
            <person name="Saif S."/>
            <person name="Shea T."/>
            <person name="Sisk P."/>
            <person name="Sykes S."/>
            <person name="Wortman J."/>
            <person name="Nusbaum C."/>
            <person name="Birren B."/>
        </authorList>
    </citation>
    <scope>NUCLEOTIDE SEQUENCE [LARGE SCALE GENOMIC DNA]</scope>
    <source>
        <strain evidence="3">FAR1</strain>
    </source>
</reference>
<keyword evidence="1" id="KW-0732">Signal</keyword>